<gene>
    <name evidence="2" type="ORF">SAMN05661093_08546</name>
</gene>
<dbReference type="RefSeq" id="WP_143446964.1">
    <property type="nucleotide sequence ID" value="NZ_FWXV01000010.1"/>
</dbReference>
<protein>
    <recommendedName>
        <fullName evidence="4">Secreted protein</fullName>
    </recommendedName>
</protein>
<dbReference type="OrthoDB" id="5241253at2"/>
<accession>A0A1Y5Y2F0</accession>
<evidence type="ECO:0000313" key="3">
    <source>
        <dbReference type="Proteomes" id="UP000192674"/>
    </source>
</evidence>
<keyword evidence="3" id="KW-1185">Reference proteome</keyword>
<evidence type="ECO:0000313" key="2">
    <source>
        <dbReference type="EMBL" id="SMD24445.1"/>
    </source>
</evidence>
<dbReference type="AlphaFoldDB" id="A0A1Y5Y2F0"/>
<organism evidence="2 3">
    <name type="scientific">Kibdelosporangium aridum</name>
    <dbReference type="NCBI Taxonomy" id="2030"/>
    <lineage>
        <taxon>Bacteria</taxon>
        <taxon>Bacillati</taxon>
        <taxon>Actinomycetota</taxon>
        <taxon>Actinomycetes</taxon>
        <taxon>Pseudonocardiales</taxon>
        <taxon>Pseudonocardiaceae</taxon>
        <taxon>Kibdelosporangium</taxon>
    </lineage>
</organism>
<dbReference type="Proteomes" id="UP000192674">
    <property type="component" value="Unassembled WGS sequence"/>
</dbReference>
<name>A0A1Y5Y2F0_KIBAR</name>
<proteinExistence type="predicted"/>
<sequence length="519" mass="55810">MATRVGLALSAAVLALTSTSAVETVPEEEPFTGPVARATCRAGDLVETGVQGQVPLPDRLNGRAADGYNCNLDLIASVGDTTGTPTPKVYGGVSLDSYKDCLYQAIASADGVLGRGGTEVLDMSDSRNPVRTALLPVNPAESLRVHAGRGLLAGVHEDLSFKIYSIKEDCRHPRLLFSGAVPGIGDSHEGWFSPDGMVYFAGWGTDSELPSLAIDVTDTAQPRPLATFSRHVHGGATSEDGTRTYVAHIGPEDKDNRGGDTNPSELLIYDSSQLRHGHMRLLSRLTLANTQWSHGFFPVRYGNRKYLLQYGERGLNSVGFGGMGCTSQTLSPFQYPNIIDISDERRPRIVATLTQEIGEPARCASALNFDRPAFPRNTPFVPTLGIYAAFSYGTHMCRPDRLDNPTILACSGFASGLRVYDIRDPRSPRELAYFNPGTLGPADPAPDFTVSPPVVRARDGEIWFNSLFSGLQVVKFAPGTYPFTSSLTCGDYMFAQYNDCTACVRPASGRGDDGLACPP</sequence>
<dbReference type="SUPFAM" id="SSF75011">
    <property type="entry name" value="3-carboxy-cis,cis-mucoante lactonizing enzyme"/>
    <property type="match status" value="1"/>
</dbReference>
<keyword evidence="1" id="KW-0732">Signal</keyword>
<dbReference type="EMBL" id="FWXV01000010">
    <property type="protein sequence ID" value="SMD24445.1"/>
    <property type="molecule type" value="Genomic_DNA"/>
</dbReference>
<evidence type="ECO:0000256" key="1">
    <source>
        <dbReference type="SAM" id="SignalP"/>
    </source>
</evidence>
<feature type="signal peptide" evidence="1">
    <location>
        <begin position="1"/>
        <end position="21"/>
    </location>
</feature>
<evidence type="ECO:0008006" key="4">
    <source>
        <dbReference type="Google" id="ProtNLM"/>
    </source>
</evidence>
<feature type="chain" id="PRO_5012486779" description="Secreted protein" evidence="1">
    <location>
        <begin position="22"/>
        <end position="519"/>
    </location>
</feature>
<reference evidence="2 3" key="1">
    <citation type="submission" date="2017-04" db="EMBL/GenBank/DDBJ databases">
        <authorList>
            <person name="Afonso C.L."/>
            <person name="Miller P.J."/>
            <person name="Scott M.A."/>
            <person name="Spackman E."/>
            <person name="Goraichik I."/>
            <person name="Dimitrov K.M."/>
            <person name="Suarez D.L."/>
            <person name="Swayne D.E."/>
        </authorList>
    </citation>
    <scope>NUCLEOTIDE SEQUENCE [LARGE SCALE GENOMIC DNA]</scope>
    <source>
        <strain evidence="2 3">DSM 43828</strain>
    </source>
</reference>